<comment type="caution">
    <text evidence="2">The sequence shown here is derived from an EMBL/GenBank/DDBJ whole genome shotgun (WGS) entry which is preliminary data.</text>
</comment>
<proteinExistence type="predicted"/>
<protein>
    <submittedName>
        <fullName evidence="2">Restriction endonuclease</fullName>
    </submittedName>
</protein>
<dbReference type="OrthoDB" id="3189478at2"/>
<keyword evidence="2" id="KW-0378">Hydrolase</keyword>
<dbReference type="RefSeq" id="WP_064858793.1">
    <property type="nucleotide sequence ID" value="NZ_LZSF01000119.1"/>
</dbReference>
<gene>
    <name evidence="2" type="ORF">A5642_18735</name>
</gene>
<dbReference type="InterPro" id="IPR012654">
    <property type="entry name" value="CHP02391"/>
</dbReference>
<dbReference type="EMBL" id="LZSF01000119">
    <property type="protein sequence ID" value="OBA87799.1"/>
    <property type="molecule type" value="Genomic_DNA"/>
</dbReference>
<evidence type="ECO:0000313" key="2">
    <source>
        <dbReference type="EMBL" id="OBA87799.1"/>
    </source>
</evidence>
<feature type="domain" description="Conserved hypothetical protein CHP02391" evidence="1">
    <location>
        <begin position="111"/>
        <end position="237"/>
    </location>
</feature>
<reference evidence="2 3" key="1">
    <citation type="submission" date="2016-06" db="EMBL/GenBank/DDBJ databases">
        <authorList>
            <person name="Kjaerup R.B."/>
            <person name="Dalgaard T.S."/>
            <person name="Juul-Madsen H.R."/>
        </authorList>
    </citation>
    <scope>NUCLEOTIDE SEQUENCE [LARGE SCALE GENOMIC DNA]</scope>
    <source>
        <strain evidence="2 3">1199456.5</strain>
    </source>
</reference>
<name>A0A1A0MQN3_MYCMU</name>
<keyword evidence="2" id="KW-0540">Nuclease</keyword>
<evidence type="ECO:0000259" key="1">
    <source>
        <dbReference type="Pfam" id="PF09509"/>
    </source>
</evidence>
<dbReference type="AlphaFoldDB" id="A0A1A0MQN3"/>
<sequence length="246" mass="27619">MTGLNTDWAIAQLDDFINATTVTYVPSPPNTAGFHSYKTVFSEDEVIKKAQVVEQVLNRVVPGWRNDIKKRDRQKWSIHYEASIRARESLLRADEVKKNLGDDAPEISAARLHPWVWSGASPLWQSGHYRSAVEDAAKKVNAETQNKVGRRDLSETKLFQEVFSDKPAGAGKHRLRRMKPDGSDTYRSVQRGAMALAEGIYAGIRNPFNHEDPGTQDVDVQVALEYLAALSVLARWVDESELEEAT</sequence>
<accession>A0A1A0MQN3</accession>
<evidence type="ECO:0000313" key="3">
    <source>
        <dbReference type="Proteomes" id="UP000093962"/>
    </source>
</evidence>
<dbReference type="GO" id="GO:0004519">
    <property type="term" value="F:endonuclease activity"/>
    <property type="evidence" value="ECO:0007669"/>
    <property type="project" value="UniProtKB-KW"/>
</dbReference>
<keyword evidence="2" id="KW-0255">Endonuclease</keyword>
<dbReference type="Proteomes" id="UP000093962">
    <property type="component" value="Unassembled WGS sequence"/>
</dbReference>
<dbReference type="Pfam" id="PF09509">
    <property type="entry name" value="Hypoth_Ymh"/>
    <property type="match status" value="1"/>
</dbReference>
<organism evidence="2 3">
    <name type="scientific">Mycolicibacterium mucogenicum</name>
    <name type="common">Mycobacterium mucogenicum</name>
    <dbReference type="NCBI Taxonomy" id="56689"/>
    <lineage>
        <taxon>Bacteria</taxon>
        <taxon>Bacillati</taxon>
        <taxon>Actinomycetota</taxon>
        <taxon>Actinomycetes</taxon>
        <taxon>Mycobacteriales</taxon>
        <taxon>Mycobacteriaceae</taxon>
        <taxon>Mycolicibacterium</taxon>
    </lineage>
</organism>